<accession>A0A5C6UU87</accession>
<dbReference type="RefSeq" id="WP_147122206.1">
    <property type="nucleotide sequence ID" value="NZ_VOPY01000001.1"/>
</dbReference>
<reference evidence="2 3" key="1">
    <citation type="submission" date="2019-08" db="EMBL/GenBank/DDBJ databases">
        <title>Sphingorhabdus soil sp. nov., isolated from arctic soil.</title>
        <authorList>
            <person name="Liu Y."/>
        </authorList>
    </citation>
    <scope>NUCLEOTIDE SEQUENCE [LARGE SCALE GENOMIC DNA]</scope>
    <source>
        <strain evidence="2 3">D-2Q-5-6</strain>
    </source>
</reference>
<organism evidence="2 3">
    <name type="scientific">Flavisphingopyxis soli</name>
    <dbReference type="NCBI Taxonomy" id="2601267"/>
    <lineage>
        <taxon>Bacteria</taxon>
        <taxon>Pseudomonadati</taxon>
        <taxon>Pseudomonadota</taxon>
        <taxon>Alphaproteobacteria</taxon>
        <taxon>Sphingomonadales</taxon>
        <taxon>Sphingopyxidaceae</taxon>
        <taxon>Flavisphingopyxis</taxon>
    </lineage>
</organism>
<dbReference type="InterPro" id="IPR001509">
    <property type="entry name" value="Epimerase_deHydtase"/>
</dbReference>
<evidence type="ECO:0000259" key="1">
    <source>
        <dbReference type="Pfam" id="PF01370"/>
    </source>
</evidence>
<dbReference type="Pfam" id="PF01370">
    <property type="entry name" value="Epimerase"/>
    <property type="match status" value="1"/>
</dbReference>
<sequence length="288" mass="30683">MKRIIIAGATGLVGSHLLALSGQYEEVHVLARGDVVDLPGNAVVHKIDLTTEFDTSGLPGQIDGVIVLSQSPDFRDFPDKALAIFDVNVRALLILLDYARRAGATHFVSASSGGVYGLSNDAMREDVVIPASGSLGFYPSTKIIGEILAHNYAAFMNVAVLRIFFAYGSGQKRSMLIPRLVDNVREGRPITIDGEDGLRINPVHATDAAKAVIAALSIDGSATFNVGGPDVLSLREIAEMIGQAVGRTPVFETNADKPAVSVVGDIARMKQELLKPARKLADHLDEML</sequence>
<dbReference type="InterPro" id="IPR036291">
    <property type="entry name" value="NAD(P)-bd_dom_sf"/>
</dbReference>
<evidence type="ECO:0000313" key="2">
    <source>
        <dbReference type="EMBL" id="TXC74245.1"/>
    </source>
</evidence>
<dbReference type="OrthoDB" id="5295702at2"/>
<dbReference type="AlphaFoldDB" id="A0A5C6UU87"/>
<dbReference type="InterPro" id="IPR050177">
    <property type="entry name" value="Lipid_A_modif_metabolic_enz"/>
</dbReference>
<dbReference type="CDD" id="cd08946">
    <property type="entry name" value="SDR_e"/>
    <property type="match status" value="1"/>
</dbReference>
<gene>
    <name evidence="2" type="ORF">FSZ31_05950</name>
</gene>
<proteinExistence type="predicted"/>
<dbReference type="SUPFAM" id="SSF51735">
    <property type="entry name" value="NAD(P)-binding Rossmann-fold domains"/>
    <property type="match status" value="1"/>
</dbReference>
<evidence type="ECO:0000313" key="3">
    <source>
        <dbReference type="Proteomes" id="UP000321129"/>
    </source>
</evidence>
<dbReference type="EMBL" id="VOPY01000001">
    <property type="protein sequence ID" value="TXC74245.1"/>
    <property type="molecule type" value="Genomic_DNA"/>
</dbReference>
<dbReference type="Proteomes" id="UP000321129">
    <property type="component" value="Unassembled WGS sequence"/>
</dbReference>
<comment type="caution">
    <text evidence="2">The sequence shown here is derived from an EMBL/GenBank/DDBJ whole genome shotgun (WGS) entry which is preliminary data.</text>
</comment>
<keyword evidence="3" id="KW-1185">Reference proteome</keyword>
<protein>
    <submittedName>
        <fullName evidence="2">NAD(P)-dependent oxidoreductase</fullName>
    </submittedName>
</protein>
<feature type="domain" description="NAD-dependent epimerase/dehydratase" evidence="1">
    <location>
        <begin position="4"/>
        <end position="227"/>
    </location>
</feature>
<name>A0A5C6UU87_9SPHN</name>
<dbReference type="Gene3D" id="3.40.50.720">
    <property type="entry name" value="NAD(P)-binding Rossmann-like Domain"/>
    <property type="match status" value="1"/>
</dbReference>
<dbReference type="PANTHER" id="PTHR43245">
    <property type="entry name" value="BIFUNCTIONAL POLYMYXIN RESISTANCE PROTEIN ARNA"/>
    <property type="match status" value="1"/>
</dbReference>